<dbReference type="OrthoDB" id="3649945at2759"/>
<proteinExistence type="predicted"/>
<protein>
    <recommendedName>
        <fullName evidence="6">Clr5 domain-containing protein</fullName>
    </recommendedName>
</protein>
<dbReference type="EMBL" id="CP134184">
    <property type="protein sequence ID" value="WPA95706.1"/>
    <property type="molecule type" value="Genomic_DNA"/>
</dbReference>
<accession>A0A2G5IAH5</accession>
<evidence type="ECO:0000313" key="4">
    <source>
        <dbReference type="Proteomes" id="UP000230605"/>
    </source>
</evidence>
<evidence type="ECO:0008006" key="6">
    <source>
        <dbReference type="Google" id="ProtNLM"/>
    </source>
</evidence>
<evidence type="ECO:0000256" key="1">
    <source>
        <dbReference type="SAM" id="MobiDB-lite"/>
    </source>
</evidence>
<organism evidence="2 4">
    <name type="scientific">Cercospora beticola</name>
    <name type="common">Sugarbeet leaf spot fungus</name>
    <dbReference type="NCBI Taxonomy" id="122368"/>
    <lineage>
        <taxon>Eukaryota</taxon>
        <taxon>Fungi</taxon>
        <taxon>Dikarya</taxon>
        <taxon>Ascomycota</taxon>
        <taxon>Pezizomycotina</taxon>
        <taxon>Dothideomycetes</taxon>
        <taxon>Dothideomycetidae</taxon>
        <taxon>Mycosphaerellales</taxon>
        <taxon>Mycosphaerellaceae</taxon>
        <taxon>Cercospora</taxon>
    </lineage>
</organism>
<dbReference type="PANTHER" id="PTHR40788">
    <property type="entry name" value="CLR5 DOMAIN-CONTAINING PROTEIN-RELATED"/>
    <property type="match status" value="1"/>
</dbReference>
<dbReference type="EMBL" id="LKMD01000100">
    <property type="protein sequence ID" value="PIB01781.1"/>
    <property type="molecule type" value="Genomic_DNA"/>
</dbReference>
<sequence length="867" mass="98938">MAATTPATKESRRGFAIDYGDNAEFYYATLLNFEEPDAKYGYKHPGYPHKSDATPPGCMTKCITCAGQWVGPVRTAVMPYERSFTDEEAAKRITDLKTNTSNNLNYTRTFLDKHGNTIVNSWKKRSPDQRKDIIRRTMPDIAPRKGFLMDKMYRMWKMSRNTTRRSIPTFATKYHKGLLLSYLDAETLSQKASDLLALLYQRTRFKPAEWASFDSLQLECFFRAPYMRTAYNPHCVQMYGGQFGQLVSWEKEAAHRLDIVGFPRAFLIFQAQHELSILLREFVDSLGLSAIPPAIRGRGELDTLTSNAFKNELGWTDKNGRTNPHCLPPPKLDLEGLADGFWARYKAAVDELWLMQIDPAYLREYVGRCEGALLFKGSTPDEVQGCKAQIALMPLTAWESWRRLHLESERILLLLKEPGGPVKVGKPLPEKYEVALAGLERSLVEEFSGQCSCLMTLILYSETFGQHCEFLPGRRITYDTQMNNFVSDPLAHHLMELAAYEERLSYPAAYHLRMLEQIMDNSKDQAARIDPLLLSALSSMTAIDDALTTIRSHRPRHRPIEQLKDSSHWEGYEACRIMFKAFRDLQRENLEPLFAPLEDLLRVPRQSRSINRRALHIFDESHKMLQLFWSAVRRRWWTGQWKQLAECGVERLEILADGSLSIVSLSVTDDYRDGVMAERATLIRAIKAQESKATASARAAAVARLTTSDTPPQEIWGQETAEIFRPPAEKVKPKTRPLQPAPRDPNEGDGEVTEAAQALDNLALRIQVDKAAYDIFQQMYDARSDHQCDTRWEDFIKAMIDAGFSVKPSGGSVFTCKDSASEGSINFHRPHPDPSVDPVMLRIMGKRLNKWFKFDKDTFVVRQKQEA</sequence>
<evidence type="ECO:0000313" key="2">
    <source>
        <dbReference type="EMBL" id="PIB01781.1"/>
    </source>
</evidence>
<name>A0A2G5IAH5_CERBT</name>
<dbReference type="Proteomes" id="UP000230605">
    <property type="component" value="Chromosome 1"/>
</dbReference>
<dbReference type="Proteomes" id="UP001302367">
    <property type="component" value="Chromosome 1"/>
</dbReference>
<evidence type="ECO:0000313" key="3">
    <source>
        <dbReference type="EMBL" id="WPA95706.1"/>
    </source>
</evidence>
<feature type="region of interest" description="Disordered" evidence="1">
    <location>
        <begin position="726"/>
        <end position="752"/>
    </location>
</feature>
<dbReference type="AlphaFoldDB" id="A0A2G5IAH5"/>
<reference evidence="3 5" key="2">
    <citation type="submission" date="2023-09" db="EMBL/GenBank/DDBJ databases">
        <title>Complete-Gapless Cercospora beticola genome.</title>
        <authorList>
            <person name="Wyatt N.A."/>
            <person name="Spanner R.E."/>
            <person name="Bolton M.D."/>
        </authorList>
    </citation>
    <scope>NUCLEOTIDE SEQUENCE [LARGE SCALE GENOMIC DNA]</scope>
    <source>
        <strain evidence="3">Cb09-40</strain>
    </source>
</reference>
<evidence type="ECO:0000313" key="5">
    <source>
        <dbReference type="Proteomes" id="UP001302367"/>
    </source>
</evidence>
<reference evidence="2 4" key="1">
    <citation type="submission" date="2015-10" db="EMBL/GenBank/DDBJ databases">
        <title>The cercosporin biosynthetic gene cluster was horizontally transferred to several fungal lineages and shown to be expanded in Cercospora beticola based on microsynteny with recipient genomes.</title>
        <authorList>
            <person name="De Jonge R."/>
            <person name="Ebert M.K."/>
            <person name="Suttle J.C."/>
            <person name="Jurick Ii W.M."/>
            <person name="Secor G.A."/>
            <person name="Thomma B.P."/>
            <person name="Van De Peer Y."/>
            <person name="Bolton M.D."/>
        </authorList>
    </citation>
    <scope>NUCLEOTIDE SEQUENCE [LARGE SCALE GENOMIC DNA]</scope>
    <source>
        <strain evidence="2 4">09-40</strain>
    </source>
</reference>
<gene>
    <name evidence="2" type="ORF">CB0940_00296</name>
    <name evidence="3" type="ORF">RHO25_000309</name>
</gene>
<keyword evidence="5" id="KW-1185">Reference proteome</keyword>
<dbReference type="PANTHER" id="PTHR40788:SF1">
    <property type="entry name" value="IPA PROTEIN"/>
    <property type="match status" value="1"/>
</dbReference>